<reference evidence="5 6" key="1">
    <citation type="journal article" date="2014" name="Int. J. Syst. Evol. Microbiol.">
        <title>Complete genome sequence of Corynebacterium casei LMG S-19264T (=DSM 44701T), isolated from a smear-ripened cheese.</title>
        <authorList>
            <consortium name="US DOE Joint Genome Institute (JGI-PGF)"/>
            <person name="Walter F."/>
            <person name="Albersmeier A."/>
            <person name="Kalinowski J."/>
            <person name="Ruckert C."/>
        </authorList>
    </citation>
    <scope>NUCLEOTIDE SEQUENCE [LARGE SCALE GENOMIC DNA]</scope>
    <source>
        <strain evidence="5 6">NBRC 111766</strain>
    </source>
</reference>
<dbReference type="Gene3D" id="3.30.300.30">
    <property type="match status" value="1"/>
</dbReference>
<proteinExistence type="inferred from homology"/>
<dbReference type="Pfam" id="PF13193">
    <property type="entry name" value="AMP-binding_C"/>
    <property type="match status" value="1"/>
</dbReference>
<dbReference type="PANTHER" id="PTHR43201">
    <property type="entry name" value="ACYL-COA SYNTHETASE"/>
    <property type="match status" value="1"/>
</dbReference>
<protein>
    <recommendedName>
        <fullName evidence="7">AMP-dependent synthetase</fullName>
    </recommendedName>
</protein>
<evidence type="ECO:0008006" key="7">
    <source>
        <dbReference type="Google" id="ProtNLM"/>
    </source>
</evidence>
<evidence type="ECO:0000313" key="5">
    <source>
        <dbReference type="EMBL" id="GLS86849.1"/>
    </source>
</evidence>
<dbReference type="EMBL" id="BSPP01000007">
    <property type="protein sequence ID" value="GLS86849.1"/>
    <property type="molecule type" value="Genomic_DNA"/>
</dbReference>
<gene>
    <name evidence="5" type="ORF">GCM10010873_18230</name>
</gene>
<evidence type="ECO:0000259" key="3">
    <source>
        <dbReference type="Pfam" id="PF00501"/>
    </source>
</evidence>
<keyword evidence="6" id="KW-1185">Reference proteome</keyword>
<dbReference type="InterPro" id="IPR045851">
    <property type="entry name" value="AMP-bd_C_sf"/>
</dbReference>
<evidence type="ECO:0000256" key="2">
    <source>
        <dbReference type="ARBA" id="ARBA00022598"/>
    </source>
</evidence>
<feature type="domain" description="AMP-dependent synthetase/ligase" evidence="3">
    <location>
        <begin position="31"/>
        <end position="205"/>
    </location>
</feature>
<keyword evidence="2" id="KW-0436">Ligase</keyword>
<evidence type="ECO:0000313" key="6">
    <source>
        <dbReference type="Proteomes" id="UP001157355"/>
    </source>
</evidence>
<dbReference type="Proteomes" id="UP001157355">
    <property type="component" value="Unassembled WGS sequence"/>
</dbReference>
<name>A0AA37TSC1_9RHOB</name>
<dbReference type="GO" id="GO:0006631">
    <property type="term" value="P:fatty acid metabolic process"/>
    <property type="evidence" value="ECO:0007669"/>
    <property type="project" value="TreeGrafter"/>
</dbReference>
<sequence length="342" mass="35587">MRAALAVPGRPFRIGGGGPQPRGEGMFETLTSGSSGAPRRILRSMASWTHSFAINAGLFGVGPGCRVAVLGDLVHSLALYGALEALHLGAELSLLGGMRPDRQVRALRGASVIYATPAQLRLLIEAGWQASGLILVGGSKLDAGLRAAMAGARITEFYGAAEASFITLAGPDAPANSVGSTYPGVEIEVRAGLIWVRSPYLFQGYAGQDLGADVGGAIWDQGWLSVGEMGRLDGGYLYLSGRAGRMVTVADQNVFPEQIEEFIGGLPGVTRVAILPRRDALRGAVMVAVIRGDTSAEAAILAACRARLGPLIAPRAVIWVLDWPVLASGKTDLVALAHQVGL</sequence>
<comment type="similarity">
    <text evidence="1">Belongs to the ATP-dependent AMP-binding enzyme family.</text>
</comment>
<feature type="domain" description="AMP-binding enzyme C-terminal" evidence="4">
    <location>
        <begin position="258"/>
        <end position="330"/>
    </location>
</feature>
<dbReference type="PANTHER" id="PTHR43201:SF5">
    <property type="entry name" value="MEDIUM-CHAIN ACYL-COA LIGASE ACSF2, MITOCHONDRIAL"/>
    <property type="match status" value="1"/>
</dbReference>
<evidence type="ECO:0000256" key="1">
    <source>
        <dbReference type="ARBA" id="ARBA00006432"/>
    </source>
</evidence>
<dbReference type="SUPFAM" id="SSF56801">
    <property type="entry name" value="Acetyl-CoA synthetase-like"/>
    <property type="match status" value="1"/>
</dbReference>
<accession>A0AA37TSC1</accession>
<dbReference type="Gene3D" id="3.40.50.12780">
    <property type="entry name" value="N-terminal domain of ligase-like"/>
    <property type="match status" value="1"/>
</dbReference>
<evidence type="ECO:0000259" key="4">
    <source>
        <dbReference type="Pfam" id="PF13193"/>
    </source>
</evidence>
<dbReference type="InterPro" id="IPR042099">
    <property type="entry name" value="ANL_N_sf"/>
</dbReference>
<dbReference type="GO" id="GO:0031956">
    <property type="term" value="F:medium-chain fatty acid-CoA ligase activity"/>
    <property type="evidence" value="ECO:0007669"/>
    <property type="project" value="TreeGrafter"/>
</dbReference>
<dbReference type="Pfam" id="PF00501">
    <property type="entry name" value="AMP-binding"/>
    <property type="match status" value="1"/>
</dbReference>
<organism evidence="5 6">
    <name type="scientific">Cypionkella aquatica</name>
    <dbReference type="NCBI Taxonomy" id="1756042"/>
    <lineage>
        <taxon>Bacteria</taxon>
        <taxon>Pseudomonadati</taxon>
        <taxon>Pseudomonadota</taxon>
        <taxon>Alphaproteobacteria</taxon>
        <taxon>Rhodobacterales</taxon>
        <taxon>Paracoccaceae</taxon>
        <taxon>Cypionkella</taxon>
    </lineage>
</organism>
<dbReference type="InterPro" id="IPR000873">
    <property type="entry name" value="AMP-dep_synth/lig_dom"/>
</dbReference>
<dbReference type="AlphaFoldDB" id="A0AA37TSC1"/>
<comment type="caution">
    <text evidence="5">The sequence shown here is derived from an EMBL/GenBank/DDBJ whole genome shotgun (WGS) entry which is preliminary data.</text>
</comment>
<dbReference type="InterPro" id="IPR025110">
    <property type="entry name" value="AMP-bd_C"/>
</dbReference>